<feature type="transmembrane region" description="Helical" evidence="6">
    <location>
        <begin position="112"/>
        <end position="132"/>
    </location>
</feature>
<keyword evidence="3 6" id="KW-0812">Transmembrane</keyword>
<dbReference type="Proteomes" id="UP001597267">
    <property type="component" value="Unassembled WGS sequence"/>
</dbReference>
<dbReference type="InterPro" id="IPR006214">
    <property type="entry name" value="Bax_inhibitor_1-related"/>
</dbReference>
<proteinExistence type="inferred from homology"/>
<evidence type="ECO:0000256" key="1">
    <source>
        <dbReference type="ARBA" id="ARBA00004141"/>
    </source>
</evidence>
<dbReference type="Pfam" id="PF01027">
    <property type="entry name" value="Bax1-I"/>
    <property type="match status" value="1"/>
</dbReference>
<evidence type="ECO:0000256" key="6">
    <source>
        <dbReference type="RuleBase" id="RU004379"/>
    </source>
</evidence>
<reference evidence="8" key="1">
    <citation type="journal article" date="2019" name="Int. J. Syst. Evol. Microbiol.">
        <title>The Global Catalogue of Microorganisms (GCM) 10K type strain sequencing project: providing services to taxonomists for standard genome sequencing and annotation.</title>
        <authorList>
            <consortium name="The Broad Institute Genomics Platform"/>
            <consortium name="The Broad Institute Genome Sequencing Center for Infectious Disease"/>
            <person name="Wu L."/>
            <person name="Ma J."/>
        </authorList>
    </citation>
    <scope>NUCLEOTIDE SEQUENCE [LARGE SCALE GENOMIC DNA]</scope>
    <source>
        <strain evidence="8">CCM 8896</strain>
    </source>
</reference>
<comment type="similarity">
    <text evidence="2 6">Belongs to the BI1 family.</text>
</comment>
<dbReference type="EMBL" id="JBHTOP010000026">
    <property type="protein sequence ID" value="MFD1672732.1"/>
    <property type="molecule type" value="Genomic_DNA"/>
</dbReference>
<protein>
    <submittedName>
        <fullName evidence="7">Bax inhibitor-1 family protein</fullName>
    </submittedName>
</protein>
<feature type="transmembrane region" description="Helical" evidence="6">
    <location>
        <begin position="144"/>
        <end position="161"/>
    </location>
</feature>
<dbReference type="PANTHER" id="PTHR23291">
    <property type="entry name" value="BAX INHIBITOR-RELATED"/>
    <property type="match status" value="1"/>
</dbReference>
<accession>A0ABW4J8N7</accession>
<keyword evidence="5 6" id="KW-0472">Membrane</keyword>
<comment type="subcellular location">
    <subcellularLocation>
        <location evidence="1">Membrane</location>
        <topology evidence="1">Multi-pass membrane protein</topology>
    </subcellularLocation>
</comment>
<evidence type="ECO:0000256" key="3">
    <source>
        <dbReference type="ARBA" id="ARBA00022692"/>
    </source>
</evidence>
<evidence type="ECO:0000256" key="5">
    <source>
        <dbReference type="ARBA" id="ARBA00023136"/>
    </source>
</evidence>
<dbReference type="PANTHER" id="PTHR23291:SF50">
    <property type="entry name" value="PROTEIN LIFEGUARD 4"/>
    <property type="match status" value="1"/>
</dbReference>
<gene>
    <name evidence="7" type="ORF">ACFQ5M_11530</name>
</gene>
<keyword evidence="8" id="KW-1185">Reference proteome</keyword>
<keyword evidence="4 6" id="KW-1133">Transmembrane helix</keyword>
<evidence type="ECO:0000256" key="4">
    <source>
        <dbReference type="ARBA" id="ARBA00022989"/>
    </source>
</evidence>
<dbReference type="RefSeq" id="WP_125713219.1">
    <property type="nucleotide sequence ID" value="NZ_JBHTOP010000026.1"/>
</dbReference>
<feature type="transmembrane region" description="Helical" evidence="6">
    <location>
        <begin position="205"/>
        <end position="228"/>
    </location>
</feature>
<evidence type="ECO:0000313" key="8">
    <source>
        <dbReference type="Proteomes" id="UP001597267"/>
    </source>
</evidence>
<organism evidence="7 8">
    <name type="scientific">Agrilactobacillus yilanensis</name>
    <dbReference type="NCBI Taxonomy" id="2485997"/>
    <lineage>
        <taxon>Bacteria</taxon>
        <taxon>Bacillati</taxon>
        <taxon>Bacillota</taxon>
        <taxon>Bacilli</taxon>
        <taxon>Lactobacillales</taxon>
        <taxon>Lactobacillaceae</taxon>
        <taxon>Agrilactobacillus</taxon>
    </lineage>
</organism>
<feature type="transmembrane region" description="Helical" evidence="6">
    <location>
        <begin position="51"/>
        <end position="74"/>
    </location>
</feature>
<feature type="transmembrane region" description="Helical" evidence="6">
    <location>
        <begin position="23"/>
        <end position="45"/>
    </location>
</feature>
<evidence type="ECO:0000313" key="7">
    <source>
        <dbReference type="EMBL" id="MFD1672732.1"/>
    </source>
</evidence>
<dbReference type="CDD" id="cd10432">
    <property type="entry name" value="BI-1-like_bacterial"/>
    <property type="match status" value="1"/>
</dbReference>
<evidence type="ECO:0000256" key="2">
    <source>
        <dbReference type="ARBA" id="ARBA00010350"/>
    </source>
</evidence>
<name>A0ABW4J8N7_9LACO</name>
<sequence>MQQVPSREIVAKDAGLSRFFSRVYSYMAAGVLVSALVSFLALTTFRAQYSALLQSSPAILWILMIAEIGMVFGFRATAKRSSSANAALFFAFSAVNGLVLSVTLSYYRVADITVAFVTGAALFVALAIVGYVTKRNLSRIGQMAMAMLIGLILASVINLFVGSGFMQLLMSYAGVVIFSLLTAYDNQMLKQVYYQATNSGAEINLNTIAIMGALNLYLDFINMFLYILQIFGFSNSD</sequence>
<feature type="transmembrane region" description="Helical" evidence="6">
    <location>
        <begin position="167"/>
        <end position="184"/>
    </location>
</feature>
<feature type="transmembrane region" description="Helical" evidence="6">
    <location>
        <begin position="86"/>
        <end position="106"/>
    </location>
</feature>
<comment type="caution">
    <text evidence="7">The sequence shown here is derived from an EMBL/GenBank/DDBJ whole genome shotgun (WGS) entry which is preliminary data.</text>
</comment>